<evidence type="ECO:0000313" key="2">
    <source>
        <dbReference type="Proteomes" id="UP000004935"/>
    </source>
</evidence>
<keyword evidence="2" id="KW-1185">Reference proteome</keyword>
<dbReference type="HOGENOM" id="CLU_129016_0_0_9"/>
<reference evidence="1" key="1">
    <citation type="submission" date="2007-11" db="EMBL/GenBank/DDBJ databases">
        <authorList>
            <person name="Fulton L."/>
            <person name="Clifton S."/>
            <person name="Fulton B."/>
            <person name="Xu J."/>
            <person name="Minx P."/>
            <person name="Pepin K.H."/>
            <person name="Johnson M."/>
            <person name="Thiruvilangam P."/>
            <person name="Bhonagiri V."/>
            <person name="Nash W.E."/>
            <person name="Mardis E.R."/>
            <person name="Wilson R.K."/>
        </authorList>
    </citation>
    <scope>NUCLEOTIDE SEQUENCE [LARGE SCALE GENOMIC DNA]</scope>
    <source>
        <strain evidence="1">DSM 14662</strain>
    </source>
</reference>
<accession>B0MEN2</accession>
<dbReference type="AlphaFoldDB" id="B0MEN2"/>
<name>B0MEN2_ANACD</name>
<dbReference type="EMBL" id="ABAX03000013">
    <property type="protein sequence ID" value="EDR97420.1"/>
    <property type="molecule type" value="Genomic_DNA"/>
</dbReference>
<sequence>MEHMRAFDKWRFRVKPQKIIFLDIDGVLNSMELFDKLEERDMEPFMGIDVDEDNLEQLRYIVERTGAQIVLSSSWRHAWHEKGPMIRVGRALDQAMASYGLKIISKTKHLHKGNRSLEVKDWMRGKRIRSFVILDDTDYDWEEYSLGEHWVRTSFMEGGLTRELAGKAVDILNQSS</sequence>
<evidence type="ECO:0000313" key="1">
    <source>
        <dbReference type="EMBL" id="EDR97420.1"/>
    </source>
</evidence>
<proteinExistence type="predicted"/>
<evidence type="ECO:0008006" key="3">
    <source>
        <dbReference type="Google" id="ProtNLM"/>
    </source>
</evidence>
<dbReference type="Proteomes" id="UP000004935">
    <property type="component" value="Unassembled WGS sequence"/>
</dbReference>
<dbReference type="eggNOG" id="COG1925">
    <property type="taxonomic scope" value="Bacteria"/>
</dbReference>
<reference evidence="1" key="2">
    <citation type="submission" date="2013-11" db="EMBL/GenBank/DDBJ databases">
        <title>Draft genome sequence of Anaerostipes caccae (DSM 14662).</title>
        <authorList>
            <person name="Sudarsanam P."/>
            <person name="Ley R."/>
            <person name="Guruge J."/>
            <person name="Turnbaugh P.J."/>
            <person name="Mahowald M."/>
            <person name="Liep D."/>
            <person name="Gordon J."/>
        </authorList>
    </citation>
    <scope>NUCLEOTIDE SEQUENCE</scope>
    <source>
        <strain evidence="1">DSM 14662</strain>
    </source>
</reference>
<protein>
    <recommendedName>
        <fullName evidence="3">5' nucleotidase, deoxy (Pyrimidine), cytosolic type C protein (NT5C)</fullName>
    </recommendedName>
</protein>
<dbReference type="RefSeq" id="WP_006567508.1">
    <property type="nucleotide sequence ID" value="NZ_AP023027.1"/>
</dbReference>
<organism evidence="1 2">
    <name type="scientific">Anaerostipes caccae (strain DSM 14662 / CCUG 47493 / JCM 13470 / NCIMB 13811 / L1-92)</name>
    <dbReference type="NCBI Taxonomy" id="411490"/>
    <lineage>
        <taxon>Bacteria</taxon>
        <taxon>Bacillati</taxon>
        <taxon>Bacillota</taxon>
        <taxon>Clostridia</taxon>
        <taxon>Lachnospirales</taxon>
        <taxon>Lachnospiraceae</taxon>
        <taxon>Anaerostipes</taxon>
    </lineage>
</organism>
<gene>
    <name evidence="1" type="ORF">ANACAC_02029</name>
</gene>
<comment type="caution">
    <text evidence="1">The sequence shown here is derived from an EMBL/GenBank/DDBJ whole genome shotgun (WGS) entry which is preliminary data.</text>
</comment>
<dbReference type="Pfam" id="PF18143">
    <property type="entry name" value="HAD_SAK_2"/>
    <property type="match status" value="1"/>
</dbReference>